<dbReference type="GO" id="GO:0000976">
    <property type="term" value="F:transcription cis-regulatory region binding"/>
    <property type="evidence" value="ECO:0007669"/>
    <property type="project" value="TreeGrafter"/>
</dbReference>
<dbReference type="Gene3D" id="1.10.357.10">
    <property type="entry name" value="Tetracycline Repressor, domain 2"/>
    <property type="match status" value="1"/>
</dbReference>
<name>A0A7W7W2W5_9ACTN</name>
<dbReference type="PANTHER" id="PTHR30055">
    <property type="entry name" value="HTH-TYPE TRANSCRIPTIONAL REGULATOR RUTR"/>
    <property type="match status" value="1"/>
</dbReference>
<dbReference type="SUPFAM" id="SSF46689">
    <property type="entry name" value="Homeodomain-like"/>
    <property type="match status" value="1"/>
</dbReference>
<keyword evidence="1 2" id="KW-0238">DNA-binding</keyword>
<dbReference type="PRINTS" id="PR00455">
    <property type="entry name" value="HTHTETR"/>
</dbReference>
<feature type="domain" description="HTH tetR-type" evidence="3">
    <location>
        <begin position="12"/>
        <end position="72"/>
    </location>
</feature>
<dbReference type="AlphaFoldDB" id="A0A7W7W2W5"/>
<evidence type="ECO:0000313" key="5">
    <source>
        <dbReference type="Proteomes" id="UP000523007"/>
    </source>
</evidence>
<reference evidence="4 5" key="1">
    <citation type="submission" date="2020-08" db="EMBL/GenBank/DDBJ databases">
        <title>Sequencing the genomes of 1000 actinobacteria strains.</title>
        <authorList>
            <person name="Klenk H.-P."/>
        </authorList>
    </citation>
    <scope>NUCLEOTIDE SEQUENCE [LARGE SCALE GENOMIC DNA]</scope>
    <source>
        <strain evidence="4 5">DSM 102030</strain>
    </source>
</reference>
<protein>
    <submittedName>
        <fullName evidence="4">AcrR family transcriptional regulator</fullName>
    </submittedName>
</protein>
<dbReference type="PROSITE" id="PS50977">
    <property type="entry name" value="HTH_TETR_2"/>
    <property type="match status" value="1"/>
</dbReference>
<evidence type="ECO:0000313" key="4">
    <source>
        <dbReference type="EMBL" id="MBB4931125.1"/>
    </source>
</evidence>
<dbReference type="PANTHER" id="PTHR30055:SF226">
    <property type="entry name" value="HTH-TYPE TRANSCRIPTIONAL REGULATOR PKSA"/>
    <property type="match status" value="1"/>
</dbReference>
<comment type="caution">
    <text evidence="4">The sequence shown here is derived from an EMBL/GenBank/DDBJ whole genome shotgun (WGS) entry which is preliminary data.</text>
</comment>
<dbReference type="GO" id="GO:0003700">
    <property type="term" value="F:DNA-binding transcription factor activity"/>
    <property type="evidence" value="ECO:0007669"/>
    <property type="project" value="TreeGrafter"/>
</dbReference>
<dbReference type="EMBL" id="JACHJT010000001">
    <property type="protein sequence ID" value="MBB4931125.1"/>
    <property type="molecule type" value="Genomic_DNA"/>
</dbReference>
<dbReference type="InterPro" id="IPR001647">
    <property type="entry name" value="HTH_TetR"/>
</dbReference>
<organism evidence="4 5">
    <name type="scientific">Lipingzhangella halophila</name>
    <dbReference type="NCBI Taxonomy" id="1783352"/>
    <lineage>
        <taxon>Bacteria</taxon>
        <taxon>Bacillati</taxon>
        <taxon>Actinomycetota</taxon>
        <taxon>Actinomycetes</taxon>
        <taxon>Streptosporangiales</taxon>
        <taxon>Nocardiopsidaceae</taxon>
        <taxon>Lipingzhangella</taxon>
    </lineage>
</organism>
<proteinExistence type="predicted"/>
<dbReference type="Pfam" id="PF00440">
    <property type="entry name" value="TetR_N"/>
    <property type="match status" value="1"/>
</dbReference>
<evidence type="ECO:0000259" key="3">
    <source>
        <dbReference type="PROSITE" id="PS50977"/>
    </source>
</evidence>
<keyword evidence="5" id="KW-1185">Reference proteome</keyword>
<evidence type="ECO:0000256" key="1">
    <source>
        <dbReference type="ARBA" id="ARBA00023125"/>
    </source>
</evidence>
<feature type="DNA-binding region" description="H-T-H motif" evidence="2">
    <location>
        <begin position="35"/>
        <end position="54"/>
    </location>
</feature>
<dbReference type="Proteomes" id="UP000523007">
    <property type="component" value="Unassembled WGS sequence"/>
</dbReference>
<evidence type="ECO:0000256" key="2">
    <source>
        <dbReference type="PROSITE-ProRule" id="PRU00335"/>
    </source>
</evidence>
<accession>A0A7W7W2W5</accession>
<dbReference type="InterPro" id="IPR009057">
    <property type="entry name" value="Homeodomain-like_sf"/>
</dbReference>
<dbReference type="InterPro" id="IPR050109">
    <property type="entry name" value="HTH-type_TetR-like_transc_reg"/>
</dbReference>
<sequence>MQQPDTAAGEREQRAERILDAAAELLIAWGYRRVAIDEVARRAGVGKGTVYLHFSTKEALFLTVLLRSHAAMGEQILAGMRADPAGILPSAAVRTAYLALQEDPVMRAVLTRDVEVLGTLGHRGYAELGEFTRLRFATVESWLALLREHGLLRTDTPADDQLHALFAVTLGYLVVDPLLPREPETAARADMLAHTLRSTLEASADPEALGRAAPRSIELFRHLLDRAHEEIGRQKRI</sequence>
<dbReference type="RefSeq" id="WP_312885200.1">
    <property type="nucleotide sequence ID" value="NZ_JACHJT010000001.1"/>
</dbReference>
<gene>
    <name evidence="4" type="ORF">F4561_001945</name>
</gene>